<dbReference type="Pfam" id="PF11303">
    <property type="entry name" value="DUF3105"/>
    <property type="match status" value="1"/>
</dbReference>
<dbReference type="AlphaFoldDB" id="A0A8T0B6S8"/>
<evidence type="ECO:0000313" key="4">
    <source>
        <dbReference type="EMBL" id="KAF7700046.1"/>
    </source>
</evidence>
<keyword evidence="3" id="KW-0732">Signal</keyword>
<keyword evidence="2" id="KW-0812">Transmembrane</keyword>
<feature type="signal peptide" evidence="3">
    <location>
        <begin position="1"/>
        <end position="23"/>
    </location>
</feature>
<protein>
    <recommendedName>
        <fullName evidence="6">Tumor protein p53-inducible protein 13</fullName>
    </recommendedName>
</protein>
<comment type="caution">
    <text evidence="4">The sequence shown here is derived from an EMBL/GenBank/DDBJ whole genome shotgun (WGS) entry which is preliminary data.</text>
</comment>
<dbReference type="InterPro" id="IPR021454">
    <property type="entry name" value="DUF3105"/>
</dbReference>
<name>A0A8T0B6S8_SILME</name>
<dbReference type="GO" id="GO:0005737">
    <property type="term" value="C:cytoplasm"/>
    <property type="evidence" value="ECO:0007669"/>
    <property type="project" value="TreeGrafter"/>
</dbReference>
<dbReference type="EMBL" id="JABFDY010000012">
    <property type="protein sequence ID" value="KAF7700046.1"/>
    <property type="molecule type" value="Genomic_DNA"/>
</dbReference>
<feature type="region of interest" description="Disordered" evidence="1">
    <location>
        <begin position="309"/>
        <end position="333"/>
    </location>
</feature>
<keyword evidence="5" id="KW-1185">Reference proteome</keyword>
<dbReference type="OrthoDB" id="5960270at2759"/>
<evidence type="ECO:0000256" key="1">
    <source>
        <dbReference type="SAM" id="MobiDB-lite"/>
    </source>
</evidence>
<dbReference type="PANTHER" id="PTHR34179">
    <property type="entry name" value="TUMOR PROTEIN P53-INDUCIBLE PROTEIN 13"/>
    <property type="match status" value="1"/>
</dbReference>
<evidence type="ECO:0000313" key="5">
    <source>
        <dbReference type="Proteomes" id="UP000606274"/>
    </source>
</evidence>
<evidence type="ECO:0008006" key="6">
    <source>
        <dbReference type="Google" id="ProtNLM"/>
    </source>
</evidence>
<evidence type="ECO:0000256" key="3">
    <source>
        <dbReference type="SAM" id="SignalP"/>
    </source>
</evidence>
<feature type="chain" id="PRO_5035924445" description="Tumor protein p53-inducible protein 13" evidence="3">
    <location>
        <begin position="24"/>
        <end position="504"/>
    </location>
</feature>
<feature type="region of interest" description="Disordered" evidence="1">
    <location>
        <begin position="242"/>
        <end position="297"/>
    </location>
</feature>
<keyword evidence="2" id="KW-0472">Membrane</keyword>
<sequence length="504" mass="55702">MTLRVEVLIWGLVWLSMIRCSSGLPQHCDNGKAKLETDLPSQDEFLCQKPWSQTSPALQLHDISTKYSLKPAESVCMDLHITYSHTIPNSGAHRPVGAQSGEYLYCPPQRWINNLKDGATVLLFHPCASENARRSLAAVAHSCLPHFILTPYPQLSQQRPFALVSWGHTLEMSHVTTSGVCEWLHTVSTSFNQTTVSQSRNYNLYLTKAASVDRALDISEKSLKACCVEVLSAYETTARTRKRQAVLQPAKREINEEEVTNSGKPSSNDSEKNMLNHTHTQPLNNSESTDSLSTGLHGHVLTPFHTAIRSEERGGGGGGGGGGVETDTKTTATQLPLKEPLGYSRDEETVEKIHDSQTALNSLKKINTMAVRKQRIKTDVAELSAGGGCADPGHCGPPDVATAVIEGPLRGRKMIVQRSDEAVWAAAALGFLLVLLTLSVLHTRLYRNCRAPSSLYWPESQQDYESVSDIIRRRLRMVSRRKRRASQSRRQERPLLSDSSSDNE</sequence>
<organism evidence="4 5">
    <name type="scientific">Silurus meridionalis</name>
    <name type="common">Southern catfish</name>
    <name type="synonym">Silurus soldatovi meridionalis</name>
    <dbReference type="NCBI Taxonomy" id="175797"/>
    <lineage>
        <taxon>Eukaryota</taxon>
        <taxon>Metazoa</taxon>
        <taxon>Chordata</taxon>
        <taxon>Craniata</taxon>
        <taxon>Vertebrata</taxon>
        <taxon>Euteleostomi</taxon>
        <taxon>Actinopterygii</taxon>
        <taxon>Neopterygii</taxon>
        <taxon>Teleostei</taxon>
        <taxon>Ostariophysi</taxon>
        <taxon>Siluriformes</taxon>
        <taxon>Siluridae</taxon>
        <taxon>Silurus</taxon>
    </lineage>
</organism>
<proteinExistence type="predicted"/>
<feature type="compositionally biased region" description="Polar residues" evidence="1">
    <location>
        <begin position="275"/>
        <end position="294"/>
    </location>
</feature>
<feature type="transmembrane region" description="Helical" evidence="2">
    <location>
        <begin position="422"/>
        <end position="441"/>
    </location>
</feature>
<dbReference type="PANTHER" id="PTHR34179:SF1">
    <property type="entry name" value="TUMOR PROTEIN P53-INDUCIBLE PROTEIN 13"/>
    <property type="match status" value="1"/>
</dbReference>
<evidence type="ECO:0000256" key="2">
    <source>
        <dbReference type="SAM" id="Phobius"/>
    </source>
</evidence>
<keyword evidence="2" id="KW-1133">Transmembrane helix</keyword>
<gene>
    <name evidence="4" type="ORF">HF521_003004</name>
</gene>
<feature type="compositionally biased region" description="Gly residues" evidence="1">
    <location>
        <begin position="315"/>
        <end position="324"/>
    </location>
</feature>
<accession>A0A8T0B6S8</accession>
<dbReference type="Proteomes" id="UP000606274">
    <property type="component" value="Unassembled WGS sequence"/>
</dbReference>
<feature type="region of interest" description="Disordered" evidence="1">
    <location>
        <begin position="481"/>
        <end position="504"/>
    </location>
</feature>
<reference evidence="4" key="1">
    <citation type="submission" date="2020-08" db="EMBL/GenBank/DDBJ databases">
        <title>Chromosome-level assembly of Southern catfish (Silurus meridionalis) provides insights into visual adaptation to the nocturnal and benthic lifestyles.</title>
        <authorList>
            <person name="Zhang Y."/>
            <person name="Wang D."/>
            <person name="Peng Z."/>
        </authorList>
    </citation>
    <scope>NUCLEOTIDE SEQUENCE</scope>
    <source>
        <strain evidence="4">SWU-2019-XX</strain>
        <tissue evidence="4">Muscle</tissue>
    </source>
</reference>